<comment type="caution">
    <text evidence="2">The sequence shown here is derived from an EMBL/GenBank/DDBJ whole genome shotgun (WGS) entry which is preliminary data.</text>
</comment>
<evidence type="ECO:0000313" key="3">
    <source>
        <dbReference type="Proteomes" id="UP001461498"/>
    </source>
</evidence>
<dbReference type="PANTHER" id="PTHR23074">
    <property type="entry name" value="AAA DOMAIN-CONTAINING"/>
    <property type="match status" value="1"/>
</dbReference>
<dbReference type="GO" id="GO:0015630">
    <property type="term" value="C:microtubule cytoskeleton"/>
    <property type="evidence" value="ECO:0007669"/>
    <property type="project" value="TreeGrafter"/>
</dbReference>
<dbReference type="GO" id="GO:0005524">
    <property type="term" value="F:ATP binding"/>
    <property type="evidence" value="ECO:0007669"/>
    <property type="project" value="InterPro"/>
</dbReference>
<dbReference type="GO" id="GO:0016887">
    <property type="term" value="F:ATP hydrolysis activity"/>
    <property type="evidence" value="ECO:0007669"/>
    <property type="project" value="InterPro"/>
</dbReference>
<evidence type="ECO:0000313" key="2">
    <source>
        <dbReference type="EMBL" id="KAK9499106.1"/>
    </source>
</evidence>
<reference evidence="2 3" key="1">
    <citation type="submission" date="2022-12" db="EMBL/GenBank/DDBJ databases">
        <title>Chromosome-level genome assembly of true bugs.</title>
        <authorList>
            <person name="Ma L."/>
            <person name="Li H."/>
        </authorList>
    </citation>
    <scope>NUCLEOTIDE SEQUENCE [LARGE SCALE GENOMIC DNA]</scope>
    <source>
        <strain evidence="2">Lab_2022b</strain>
    </source>
</reference>
<evidence type="ECO:0000259" key="1">
    <source>
        <dbReference type="Pfam" id="PF00004"/>
    </source>
</evidence>
<accession>A0AAW1CL05</accession>
<name>A0AAW1CL05_9HEMI</name>
<proteinExistence type="predicted"/>
<dbReference type="GO" id="GO:0051013">
    <property type="term" value="P:microtubule severing"/>
    <property type="evidence" value="ECO:0007669"/>
    <property type="project" value="TreeGrafter"/>
</dbReference>
<feature type="domain" description="ATPase AAA-type core" evidence="1">
    <location>
        <begin position="1"/>
        <end position="52"/>
    </location>
</feature>
<organism evidence="2 3">
    <name type="scientific">Rhynocoris fuscipes</name>
    <dbReference type="NCBI Taxonomy" id="488301"/>
    <lineage>
        <taxon>Eukaryota</taxon>
        <taxon>Metazoa</taxon>
        <taxon>Ecdysozoa</taxon>
        <taxon>Arthropoda</taxon>
        <taxon>Hexapoda</taxon>
        <taxon>Insecta</taxon>
        <taxon>Pterygota</taxon>
        <taxon>Neoptera</taxon>
        <taxon>Paraneoptera</taxon>
        <taxon>Hemiptera</taxon>
        <taxon>Heteroptera</taxon>
        <taxon>Panheteroptera</taxon>
        <taxon>Cimicomorpha</taxon>
        <taxon>Reduviidae</taxon>
        <taxon>Harpactorinae</taxon>
        <taxon>Harpactorini</taxon>
        <taxon>Rhynocoris</taxon>
    </lineage>
</organism>
<dbReference type="InterPro" id="IPR027417">
    <property type="entry name" value="P-loop_NTPase"/>
</dbReference>
<protein>
    <recommendedName>
        <fullName evidence="1">ATPase AAA-type core domain-containing protein</fullName>
    </recommendedName>
</protein>
<dbReference type="SUPFAM" id="SSF52540">
    <property type="entry name" value="P-loop containing nucleoside triphosphate hydrolases"/>
    <property type="match status" value="1"/>
</dbReference>
<dbReference type="Gene3D" id="3.40.50.300">
    <property type="entry name" value="P-loop containing nucleotide triphosphate hydrolases"/>
    <property type="match status" value="1"/>
</dbReference>
<dbReference type="PANTHER" id="PTHR23074:SF19">
    <property type="entry name" value="KATANIN P60 ATPASE-CONTAINING SUBUNIT A1"/>
    <property type="match status" value="1"/>
</dbReference>
<dbReference type="EMBL" id="JAPXFL010000012">
    <property type="protein sequence ID" value="KAK9499106.1"/>
    <property type="molecule type" value="Genomic_DNA"/>
</dbReference>
<gene>
    <name evidence="2" type="ORF">O3M35_003614</name>
</gene>
<dbReference type="AlphaFoldDB" id="A0AAW1CL05"/>
<dbReference type="Pfam" id="PF00004">
    <property type="entry name" value="AAA"/>
    <property type="match status" value="1"/>
</dbReference>
<dbReference type="InterPro" id="IPR050304">
    <property type="entry name" value="MT-severing_AAA_ATPase"/>
</dbReference>
<dbReference type="InterPro" id="IPR003959">
    <property type="entry name" value="ATPase_AAA_core"/>
</dbReference>
<keyword evidence="3" id="KW-1185">Reference proteome</keyword>
<sequence>MVGPPGTGKTMLAKAVATECGTTFFNVSSSTLTSKYRGESEKLVRLLFEMVSTFLVK</sequence>
<dbReference type="Proteomes" id="UP001461498">
    <property type="component" value="Unassembled WGS sequence"/>
</dbReference>